<dbReference type="InterPro" id="IPR044702">
    <property type="entry name" value="AGP23/40"/>
</dbReference>
<dbReference type="EMBL" id="JARAOO010000012">
    <property type="protein sequence ID" value="KAJ7947533.1"/>
    <property type="molecule type" value="Genomic_DNA"/>
</dbReference>
<evidence type="ECO:0000313" key="3">
    <source>
        <dbReference type="EMBL" id="KAJ7947533.1"/>
    </source>
</evidence>
<feature type="transmembrane region" description="Helical" evidence="1">
    <location>
        <begin position="42"/>
        <end position="65"/>
    </location>
</feature>
<dbReference type="KEGG" id="qsa:O6P43_028136"/>
<dbReference type="Proteomes" id="UP001163823">
    <property type="component" value="Chromosome 12"/>
</dbReference>
<feature type="signal peptide" evidence="2">
    <location>
        <begin position="1"/>
        <end position="24"/>
    </location>
</feature>
<accession>A0AAD7P9L4</accession>
<gene>
    <name evidence="3" type="ORF">O6P43_028136</name>
</gene>
<comment type="caution">
    <text evidence="3">The sequence shown here is derived from an EMBL/GenBank/DDBJ whole genome shotgun (WGS) entry which is preliminary data.</text>
</comment>
<dbReference type="AlphaFoldDB" id="A0AAD7P9L4"/>
<organism evidence="3 4">
    <name type="scientific">Quillaja saponaria</name>
    <name type="common">Soap bark tree</name>
    <dbReference type="NCBI Taxonomy" id="32244"/>
    <lineage>
        <taxon>Eukaryota</taxon>
        <taxon>Viridiplantae</taxon>
        <taxon>Streptophyta</taxon>
        <taxon>Embryophyta</taxon>
        <taxon>Tracheophyta</taxon>
        <taxon>Spermatophyta</taxon>
        <taxon>Magnoliopsida</taxon>
        <taxon>eudicotyledons</taxon>
        <taxon>Gunneridae</taxon>
        <taxon>Pentapetalae</taxon>
        <taxon>rosids</taxon>
        <taxon>fabids</taxon>
        <taxon>Fabales</taxon>
        <taxon>Quillajaceae</taxon>
        <taxon>Quillaja</taxon>
    </lineage>
</organism>
<protein>
    <submittedName>
        <fullName evidence="3">Arabinogalactan peptide 23</fullName>
    </submittedName>
</protein>
<keyword evidence="2" id="KW-0732">Signal</keyword>
<keyword evidence="1" id="KW-1133">Transmembrane helix</keyword>
<keyword evidence="4" id="KW-1185">Reference proteome</keyword>
<dbReference type="PANTHER" id="PTHR34672">
    <property type="entry name" value="POLLEN-SPECIFIC ARABINOGALACTA PROTEIN BAN102"/>
    <property type="match status" value="1"/>
</dbReference>
<feature type="chain" id="PRO_5042115859" evidence="2">
    <location>
        <begin position="25"/>
        <end position="66"/>
    </location>
</feature>
<evidence type="ECO:0000256" key="1">
    <source>
        <dbReference type="SAM" id="Phobius"/>
    </source>
</evidence>
<keyword evidence="1" id="KW-0812">Transmembrane</keyword>
<reference evidence="3" key="1">
    <citation type="journal article" date="2023" name="Science">
        <title>Elucidation of the pathway for biosynthesis of saponin adjuvants from the soapbark tree.</title>
        <authorList>
            <person name="Reed J."/>
            <person name="Orme A."/>
            <person name="El-Demerdash A."/>
            <person name="Owen C."/>
            <person name="Martin L.B.B."/>
            <person name="Misra R.C."/>
            <person name="Kikuchi S."/>
            <person name="Rejzek M."/>
            <person name="Martin A.C."/>
            <person name="Harkess A."/>
            <person name="Leebens-Mack J."/>
            <person name="Louveau T."/>
            <person name="Stephenson M.J."/>
            <person name="Osbourn A."/>
        </authorList>
    </citation>
    <scope>NUCLEOTIDE SEQUENCE</scope>
    <source>
        <strain evidence="3">S10</strain>
    </source>
</reference>
<proteinExistence type="predicted"/>
<dbReference type="PANTHER" id="PTHR34672:SF2">
    <property type="entry name" value="ARABINOGALACTAN PROTEIN 23"/>
    <property type="match status" value="1"/>
</dbReference>
<evidence type="ECO:0000313" key="4">
    <source>
        <dbReference type="Proteomes" id="UP001163823"/>
    </source>
</evidence>
<sequence>MDMKKISCAVLVIAASMTASMASAEAPAPSFAGAPESATSASAMALPMVGSLVGASLLSFFTLYLH</sequence>
<evidence type="ECO:0000256" key="2">
    <source>
        <dbReference type="SAM" id="SignalP"/>
    </source>
</evidence>
<keyword evidence="1" id="KW-0472">Membrane</keyword>
<name>A0AAD7P9L4_QUISA</name>